<feature type="domain" description="C2H2-type" evidence="7">
    <location>
        <begin position="81"/>
        <end position="109"/>
    </location>
</feature>
<dbReference type="Pfam" id="PF00096">
    <property type="entry name" value="zf-C2H2"/>
    <property type="match status" value="1"/>
</dbReference>
<dbReference type="InterPro" id="IPR036236">
    <property type="entry name" value="Znf_C2H2_sf"/>
</dbReference>
<dbReference type="SUPFAM" id="SSF57667">
    <property type="entry name" value="beta-beta-alpha zinc fingers"/>
    <property type="match status" value="1"/>
</dbReference>
<evidence type="ECO:0000259" key="7">
    <source>
        <dbReference type="PROSITE" id="PS50157"/>
    </source>
</evidence>
<keyword evidence="3 6" id="KW-0863">Zinc-finger</keyword>
<evidence type="ECO:0000256" key="6">
    <source>
        <dbReference type="PROSITE-ProRule" id="PRU00042"/>
    </source>
</evidence>
<dbReference type="GO" id="GO:0000978">
    <property type="term" value="F:RNA polymerase II cis-regulatory region sequence-specific DNA binding"/>
    <property type="evidence" value="ECO:0007669"/>
    <property type="project" value="TreeGrafter"/>
</dbReference>
<dbReference type="SMART" id="SM00355">
    <property type="entry name" value="ZnF_C2H2"/>
    <property type="match status" value="3"/>
</dbReference>
<sequence>MQIHNLLDSVECISATSSLSSDGRQDIMGLSFICEEDSAKQEEHFCKRCLVAFPSKKQLQRHTLSVHKSSTETEAVSSRGYMCPICSRSFSHRHNMKRHVDMVHRNRRPHSCDFCDKMFMTNSCVKRHISRKHSALASSSPVRSKSPVSF</sequence>
<evidence type="ECO:0000256" key="4">
    <source>
        <dbReference type="ARBA" id="ARBA00022833"/>
    </source>
</evidence>
<dbReference type="Pfam" id="PF12874">
    <property type="entry name" value="zf-met"/>
    <property type="match status" value="1"/>
</dbReference>
<dbReference type="EMBL" id="HBEK01024348">
    <property type="protein sequence ID" value="CAD8403330.1"/>
    <property type="molecule type" value="Transcribed_RNA"/>
</dbReference>
<dbReference type="PROSITE" id="PS50157">
    <property type="entry name" value="ZINC_FINGER_C2H2_2"/>
    <property type="match status" value="3"/>
</dbReference>
<dbReference type="AlphaFoldDB" id="A0A7S0BTR8"/>
<keyword evidence="4" id="KW-0862">Zinc</keyword>
<evidence type="ECO:0000256" key="3">
    <source>
        <dbReference type="ARBA" id="ARBA00022771"/>
    </source>
</evidence>
<reference evidence="8" key="1">
    <citation type="submission" date="2021-01" db="EMBL/GenBank/DDBJ databases">
        <authorList>
            <person name="Corre E."/>
            <person name="Pelletier E."/>
            <person name="Niang G."/>
            <person name="Scheremetjew M."/>
            <person name="Finn R."/>
            <person name="Kale V."/>
            <person name="Holt S."/>
            <person name="Cochrane G."/>
            <person name="Meng A."/>
            <person name="Brown T."/>
            <person name="Cohen L."/>
        </authorList>
    </citation>
    <scope>NUCLEOTIDE SEQUENCE</scope>
    <source>
        <strain evidence="8">UTEX LB 2760</strain>
    </source>
</reference>
<dbReference type="PANTHER" id="PTHR24388">
    <property type="entry name" value="ZINC FINGER PROTEIN"/>
    <property type="match status" value="1"/>
</dbReference>
<gene>
    <name evidence="8" type="ORF">RMAR0315_LOCUS13339</name>
</gene>
<dbReference type="GO" id="GO:0000981">
    <property type="term" value="F:DNA-binding transcription factor activity, RNA polymerase II-specific"/>
    <property type="evidence" value="ECO:0007669"/>
    <property type="project" value="TreeGrafter"/>
</dbReference>
<evidence type="ECO:0000256" key="2">
    <source>
        <dbReference type="ARBA" id="ARBA00022737"/>
    </source>
</evidence>
<keyword evidence="5" id="KW-0539">Nucleus</keyword>
<keyword evidence="1" id="KW-0479">Metal-binding</keyword>
<evidence type="ECO:0000256" key="5">
    <source>
        <dbReference type="ARBA" id="ARBA00023242"/>
    </source>
</evidence>
<accession>A0A7S0BTR8</accession>
<dbReference type="Gene3D" id="3.30.160.60">
    <property type="entry name" value="Classic Zinc Finger"/>
    <property type="match status" value="2"/>
</dbReference>
<feature type="domain" description="C2H2-type" evidence="7">
    <location>
        <begin position="44"/>
        <end position="72"/>
    </location>
</feature>
<feature type="domain" description="C2H2-type" evidence="7">
    <location>
        <begin position="110"/>
        <end position="138"/>
    </location>
</feature>
<evidence type="ECO:0000256" key="1">
    <source>
        <dbReference type="ARBA" id="ARBA00022723"/>
    </source>
</evidence>
<dbReference type="PANTHER" id="PTHR24388:SF104">
    <property type="entry name" value="AT-RICH BINDING PROTEIN-RELATED"/>
    <property type="match status" value="1"/>
</dbReference>
<dbReference type="PROSITE" id="PS00028">
    <property type="entry name" value="ZINC_FINGER_C2H2_1"/>
    <property type="match status" value="2"/>
</dbReference>
<dbReference type="GO" id="GO:0008270">
    <property type="term" value="F:zinc ion binding"/>
    <property type="evidence" value="ECO:0007669"/>
    <property type="project" value="UniProtKB-KW"/>
</dbReference>
<evidence type="ECO:0000313" key="8">
    <source>
        <dbReference type="EMBL" id="CAD8403330.1"/>
    </source>
</evidence>
<dbReference type="InterPro" id="IPR013087">
    <property type="entry name" value="Znf_C2H2_type"/>
</dbReference>
<protein>
    <recommendedName>
        <fullName evidence="7">C2H2-type domain-containing protein</fullName>
    </recommendedName>
</protein>
<proteinExistence type="predicted"/>
<keyword evidence="2" id="KW-0677">Repeat</keyword>
<organism evidence="8">
    <name type="scientific">Rhodosorus marinus</name>
    <dbReference type="NCBI Taxonomy" id="101924"/>
    <lineage>
        <taxon>Eukaryota</taxon>
        <taxon>Rhodophyta</taxon>
        <taxon>Stylonematophyceae</taxon>
        <taxon>Stylonematales</taxon>
        <taxon>Stylonemataceae</taxon>
        <taxon>Rhodosorus</taxon>
    </lineage>
</organism>
<dbReference type="InterPro" id="IPR050527">
    <property type="entry name" value="Snail/Krueppel_Znf"/>
</dbReference>
<name>A0A7S0BTR8_9RHOD</name>